<dbReference type="Proteomes" id="UP001408789">
    <property type="component" value="Unassembled WGS sequence"/>
</dbReference>
<dbReference type="PANTHER" id="PTHR33879">
    <property type="entry name" value="17.6 KDA CLASS II HEAT SHOCK PROTEIN-RELATED"/>
    <property type="match status" value="1"/>
</dbReference>
<comment type="caution">
    <text evidence="1">The sequence shown here is derived from an EMBL/GenBank/DDBJ whole genome shotgun (WGS) entry which is preliminary data.</text>
</comment>
<keyword evidence="2" id="KW-1185">Reference proteome</keyword>
<accession>A0AAP0HAD6</accession>
<gene>
    <name evidence="1" type="ORF">SSX86_003880</name>
</gene>
<protein>
    <submittedName>
        <fullName evidence="1">Uncharacterized protein</fullName>
    </submittedName>
</protein>
<dbReference type="EMBL" id="JBCNJP010000007">
    <property type="protein sequence ID" value="KAK9075555.1"/>
    <property type="molecule type" value="Genomic_DNA"/>
</dbReference>
<proteinExistence type="predicted"/>
<organism evidence="1 2">
    <name type="scientific">Deinandra increscens subsp. villosa</name>
    <dbReference type="NCBI Taxonomy" id="3103831"/>
    <lineage>
        <taxon>Eukaryota</taxon>
        <taxon>Viridiplantae</taxon>
        <taxon>Streptophyta</taxon>
        <taxon>Embryophyta</taxon>
        <taxon>Tracheophyta</taxon>
        <taxon>Spermatophyta</taxon>
        <taxon>Magnoliopsida</taxon>
        <taxon>eudicotyledons</taxon>
        <taxon>Gunneridae</taxon>
        <taxon>Pentapetalae</taxon>
        <taxon>asterids</taxon>
        <taxon>campanulids</taxon>
        <taxon>Asterales</taxon>
        <taxon>Asteraceae</taxon>
        <taxon>Asteroideae</taxon>
        <taxon>Heliantheae alliance</taxon>
        <taxon>Madieae</taxon>
        <taxon>Madiinae</taxon>
        <taxon>Deinandra</taxon>
    </lineage>
</organism>
<dbReference type="AlphaFoldDB" id="A0AAP0HAD6"/>
<name>A0AAP0HAD6_9ASTR</name>
<sequence>MTPSHLRKSPQASVLLRHRRFDSRNADSLRFCVDTEEDIGTDIAGFAAHTIKICLGVTKVMVRAARGGGDFGDDGNELKLDLWRFRLPESTQPELATAAFSDGELGC</sequence>
<reference evidence="1 2" key="1">
    <citation type="submission" date="2024-04" db="EMBL/GenBank/DDBJ databases">
        <title>The reference genome of an endangered Asteraceae, Deinandra increscens subsp. villosa, native to the Central Coast of California.</title>
        <authorList>
            <person name="Guilliams M."/>
            <person name="Hasenstab-Lehman K."/>
            <person name="Meyer R."/>
            <person name="Mcevoy S."/>
        </authorList>
    </citation>
    <scope>NUCLEOTIDE SEQUENCE [LARGE SCALE GENOMIC DNA]</scope>
    <source>
        <tissue evidence="1">Leaf</tissue>
    </source>
</reference>
<evidence type="ECO:0000313" key="2">
    <source>
        <dbReference type="Proteomes" id="UP001408789"/>
    </source>
</evidence>
<evidence type="ECO:0000313" key="1">
    <source>
        <dbReference type="EMBL" id="KAK9075555.1"/>
    </source>
</evidence>
<dbReference type="PANTHER" id="PTHR33879:SF3">
    <property type="entry name" value="17.6 KDA CLASS II HEAT SHOCK PROTEIN-RELATED"/>
    <property type="match status" value="1"/>
</dbReference>